<comment type="cofactor">
    <cofactor evidence="1 6">
        <name>Zn(2+)</name>
        <dbReference type="ChEBI" id="CHEBI:29105"/>
    </cofactor>
</comment>
<dbReference type="Proteomes" id="UP000523139">
    <property type="component" value="Unassembled WGS sequence"/>
</dbReference>
<gene>
    <name evidence="8" type="ORF">HGQ17_04915</name>
</gene>
<dbReference type="AlphaFoldDB" id="A0A7X8TJQ8"/>
<accession>A0A7X8TJQ8</accession>
<evidence type="ECO:0000256" key="1">
    <source>
        <dbReference type="ARBA" id="ARBA00001947"/>
    </source>
</evidence>
<dbReference type="Gene3D" id="3.40.50.720">
    <property type="entry name" value="NAD(P)-binding Rossmann-like Domain"/>
    <property type="match status" value="1"/>
</dbReference>
<dbReference type="GO" id="GO:0016491">
    <property type="term" value="F:oxidoreductase activity"/>
    <property type="evidence" value="ECO:0007669"/>
    <property type="project" value="UniProtKB-KW"/>
</dbReference>
<feature type="domain" description="Enoyl reductase (ER)" evidence="7">
    <location>
        <begin position="15"/>
        <end position="365"/>
    </location>
</feature>
<proteinExistence type="inferred from homology"/>
<dbReference type="InterPro" id="IPR013149">
    <property type="entry name" value="ADH-like_C"/>
</dbReference>
<dbReference type="InterPro" id="IPR002328">
    <property type="entry name" value="ADH_Zn_CS"/>
</dbReference>
<evidence type="ECO:0000313" key="9">
    <source>
        <dbReference type="Proteomes" id="UP000523139"/>
    </source>
</evidence>
<dbReference type="SUPFAM" id="SSF51735">
    <property type="entry name" value="NAD(P)-binding Rossmann-fold domains"/>
    <property type="match status" value="1"/>
</dbReference>
<dbReference type="InterPro" id="IPR036291">
    <property type="entry name" value="NAD(P)-bd_dom_sf"/>
</dbReference>
<evidence type="ECO:0000256" key="5">
    <source>
        <dbReference type="ARBA" id="ARBA00023002"/>
    </source>
</evidence>
<keyword evidence="5" id="KW-0560">Oxidoreductase</keyword>
<dbReference type="Pfam" id="PF08240">
    <property type="entry name" value="ADH_N"/>
    <property type="match status" value="1"/>
</dbReference>
<dbReference type="PANTHER" id="PTHR43350:SF21">
    <property type="entry name" value="S-NITROSOMYCOTHIOL REDUCTASE MSCR"/>
    <property type="match status" value="1"/>
</dbReference>
<evidence type="ECO:0000313" key="8">
    <source>
        <dbReference type="EMBL" id="NLS09358.1"/>
    </source>
</evidence>
<dbReference type="InterPro" id="IPR013154">
    <property type="entry name" value="ADH-like_N"/>
</dbReference>
<evidence type="ECO:0000256" key="3">
    <source>
        <dbReference type="ARBA" id="ARBA00022723"/>
    </source>
</evidence>
<name>A0A7X8TJQ8_9MICC</name>
<evidence type="ECO:0000256" key="4">
    <source>
        <dbReference type="ARBA" id="ARBA00022833"/>
    </source>
</evidence>
<dbReference type="GO" id="GO:0008270">
    <property type="term" value="F:zinc ion binding"/>
    <property type="evidence" value="ECO:0007669"/>
    <property type="project" value="InterPro"/>
</dbReference>
<dbReference type="SUPFAM" id="SSF50129">
    <property type="entry name" value="GroES-like"/>
    <property type="match status" value="2"/>
</dbReference>
<dbReference type="SMART" id="SM00829">
    <property type="entry name" value="PKS_ER"/>
    <property type="match status" value="1"/>
</dbReference>
<dbReference type="Gene3D" id="3.90.180.10">
    <property type="entry name" value="Medium-chain alcohol dehydrogenases, catalytic domain"/>
    <property type="match status" value="1"/>
</dbReference>
<dbReference type="PROSITE" id="PS00059">
    <property type="entry name" value="ADH_ZINC"/>
    <property type="match status" value="1"/>
</dbReference>
<organism evidence="8 9">
    <name type="scientific">Nesterenkonia sedimenti</name>
    <dbReference type="NCBI Taxonomy" id="1463632"/>
    <lineage>
        <taxon>Bacteria</taxon>
        <taxon>Bacillati</taxon>
        <taxon>Actinomycetota</taxon>
        <taxon>Actinomycetes</taxon>
        <taxon>Micrococcales</taxon>
        <taxon>Micrococcaceae</taxon>
        <taxon>Nesterenkonia</taxon>
    </lineage>
</organism>
<reference evidence="8 9" key="1">
    <citation type="submission" date="2020-04" db="EMBL/GenBank/DDBJ databases">
        <title>Nesterenkonia sp. nov., isolated from marine sediment.</title>
        <authorList>
            <person name="Zhang G."/>
        </authorList>
    </citation>
    <scope>NUCLEOTIDE SEQUENCE [LARGE SCALE GENOMIC DNA]</scope>
    <source>
        <strain evidence="8 9">MY13</strain>
    </source>
</reference>
<dbReference type="InterPro" id="IPR011032">
    <property type="entry name" value="GroES-like_sf"/>
</dbReference>
<dbReference type="PANTHER" id="PTHR43350">
    <property type="entry name" value="NAD-DEPENDENT ALCOHOL DEHYDROGENASE"/>
    <property type="match status" value="1"/>
</dbReference>
<evidence type="ECO:0000256" key="6">
    <source>
        <dbReference type="RuleBase" id="RU361277"/>
    </source>
</evidence>
<comment type="similarity">
    <text evidence="2 6">Belongs to the zinc-containing alcohol dehydrogenase family.</text>
</comment>
<protein>
    <submittedName>
        <fullName evidence="8">Alcohol dehydrogenase catalytic domain-containing protein</fullName>
    </submittedName>
</protein>
<dbReference type="RefSeq" id="WP_168886859.1">
    <property type="nucleotide sequence ID" value="NZ_JABAHY010000003.1"/>
</dbReference>
<sequence length="368" mass="37870">MMITGAVLEEMGRPGPFAESTPISVSEVELAPPGEGEVLIRVRAAGVCHSDLSVVEGNRPRPLPILLGHESSGIVEEVGPGVEDIPVGANVAMIFMPHCGECKHCAAGGKLPCIRGTESNGAGELLGGSRRLSRNGENIHHHQGVSGFATHAVVSAKSVVVIDDDIPAEVAAALSCAVLTGGGAVKNAGNPQPGDSIVVVGLGGVGMAALLVAKSLQLGEVIAVDANDSKLEQARQLGADAAYTPEDLQNQGIKADLVVEAAGHPRAFETAVEATAPGGTTVTVGLPHPDARSSIAPTGITQEARTIKGSYLGSGVPFDDIREYAQLWKQGRLPVEQLISGRIGLEEINQAMDRLAAGEAVRQIITFD</sequence>
<evidence type="ECO:0000256" key="2">
    <source>
        <dbReference type="ARBA" id="ARBA00008072"/>
    </source>
</evidence>
<comment type="caution">
    <text evidence="8">The sequence shown here is derived from an EMBL/GenBank/DDBJ whole genome shotgun (WGS) entry which is preliminary data.</text>
</comment>
<dbReference type="InterPro" id="IPR020843">
    <property type="entry name" value="ER"/>
</dbReference>
<keyword evidence="3 6" id="KW-0479">Metal-binding</keyword>
<keyword evidence="4 6" id="KW-0862">Zinc</keyword>
<evidence type="ECO:0000259" key="7">
    <source>
        <dbReference type="SMART" id="SM00829"/>
    </source>
</evidence>
<keyword evidence="9" id="KW-1185">Reference proteome</keyword>
<dbReference type="Pfam" id="PF00107">
    <property type="entry name" value="ADH_zinc_N"/>
    <property type="match status" value="1"/>
</dbReference>
<dbReference type="EMBL" id="JABAHY010000003">
    <property type="protein sequence ID" value="NLS09358.1"/>
    <property type="molecule type" value="Genomic_DNA"/>
</dbReference>